<feature type="transmembrane region" description="Helical" evidence="1">
    <location>
        <begin position="184"/>
        <end position="201"/>
    </location>
</feature>
<comment type="caution">
    <text evidence="2">The sequence shown here is derived from an EMBL/GenBank/DDBJ whole genome shotgun (WGS) entry which is preliminary data.</text>
</comment>
<keyword evidence="1" id="KW-1133">Transmembrane helix</keyword>
<protein>
    <submittedName>
        <fullName evidence="2">Uncharacterized protein</fullName>
    </submittedName>
</protein>
<organism evidence="2">
    <name type="scientific">marine sediment metagenome</name>
    <dbReference type="NCBI Taxonomy" id="412755"/>
    <lineage>
        <taxon>unclassified sequences</taxon>
        <taxon>metagenomes</taxon>
        <taxon>ecological metagenomes</taxon>
    </lineage>
</organism>
<dbReference type="AlphaFoldDB" id="X1R958"/>
<reference evidence="2" key="1">
    <citation type="journal article" date="2014" name="Front. Microbiol.">
        <title>High frequency of phylogenetically diverse reductive dehalogenase-homologous genes in deep subseafloor sedimentary metagenomes.</title>
        <authorList>
            <person name="Kawai M."/>
            <person name="Futagami T."/>
            <person name="Toyoda A."/>
            <person name="Takaki Y."/>
            <person name="Nishi S."/>
            <person name="Hori S."/>
            <person name="Arai W."/>
            <person name="Tsubouchi T."/>
            <person name="Morono Y."/>
            <person name="Uchiyama I."/>
            <person name="Ito T."/>
            <person name="Fujiyama A."/>
            <person name="Inagaki F."/>
            <person name="Takami H."/>
        </authorList>
    </citation>
    <scope>NUCLEOTIDE SEQUENCE</scope>
    <source>
        <strain evidence="2">Expedition CK06-06</strain>
    </source>
</reference>
<sequence length="202" mass="22042">ANLAIVTKNSSQAALNESDIVLLEDSPTVLHQVLEKGQRILSGLLDILKLYLTQVFYLVLLILSIVLFATGFPYKSTQGSVIAVLTLTIPSLALTLWASPGIKHSDDFGRMLAHFVLPAAVTTSAAGVVVYSYFLERYADIAYAQLSVTHTLVVTGLLLVVFVRPPIRLLAGGSKYSADWKPTLLVLFLLIVFLDTDFYSAR</sequence>
<feature type="transmembrane region" description="Helical" evidence="1">
    <location>
        <begin position="141"/>
        <end position="163"/>
    </location>
</feature>
<feature type="non-terminal residue" evidence="2">
    <location>
        <position position="1"/>
    </location>
</feature>
<evidence type="ECO:0000313" key="2">
    <source>
        <dbReference type="EMBL" id="GAI77282.1"/>
    </source>
</evidence>
<keyword evidence="1" id="KW-0812">Transmembrane</keyword>
<feature type="transmembrane region" description="Helical" evidence="1">
    <location>
        <begin position="80"/>
        <end position="99"/>
    </location>
</feature>
<dbReference type="InterPro" id="IPR023298">
    <property type="entry name" value="ATPase_P-typ_TM_dom_sf"/>
</dbReference>
<evidence type="ECO:0000256" key="1">
    <source>
        <dbReference type="SAM" id="Phobius"/>
    </source>
</evidence>
<dbReference type="EMBL" id="BARW01009186">
    <property type="protein sequence ID" value="GAI77282.1"/>
    <property type="molecule type" value="Genomic_DNA"/>
</dbReference>
<keyword evidence="1" id="KW-0472">Membrane</keyword>
<name>X1R958_9ZZZZ</name>
<feature type="transmembrane region" description="Helical" evidence="1">
    <location>
        <begin position="111"/>
        <end position="135"/>
    </location>
</feature>
<dbReference type="SUPFAM" id="SSF81665">
    <property type="entry name" value="Calcium ATPase, transmembrane domain M"/>
    <property type="match status" value="1"/>
</dbReference>
<feature type="transmembrane region" description="Helical" evidence="1">
    <location>
        <begin position="55"/>
        <end position="74"/>
    </location>
</feature>
<proteinExistence type="predicted"/>
<gene>
    <name evidence="2" type="ORF">S12H4_18570</name>
</gene>
<accession>X1R958</accession>